<dbReference type="AlphaFoldDB" id="A0A8S0YLT0"/>
<dbReference type="Gene3D" id="3.40.50.720">
    <property type="entry name" value="NAD(P)-binding Rossmann-like Domain"/>
    <property type="match status" value="1"/>
</dbReference>
<dbReference type="PANTHER" id="PTHR43669:SF14">
    <property type="entry name" value="OXIDOREDUCTASE"/>
    <property type="match status" value="1"/>
</dbReference>
<comment type="caution">
    <text evidence="3">The sequence shown here is derived from an EMBL/GenBank/DDBJ whole genome shotgun (WGS) entry which is preliminary data.</text>
</comment>
<dbReference type="InterPro" id="IPR002347">
    <property type="entry name" value="SDR_fam"/>
</dbReference>
<dbReference type="EMBL" id="CADEBD010000024">
    <property type="protein sequence ID" value="CAB3219938.1"/>
    <property type="molecule type" value="Genomic_DNA"/>
</dbReference>
<evidence type="ECO:0000313" key="3">
    <source>
        <dbReference type="EMBL" id="CAB3219938.1"/>
    </source>
</evidence>
<protein>
    <submittedName>
        <fullName evidence="3">Uncharacterized protein</fullName>
    </submittedName>
</protein>
<organism evidence="3 4">
    <name type="scientific">Arctia plantaginis</name>
    <name type="common">Wood tiger moth</name>
    <name type="synonym">Phalaena plantaginis</name>
    <dbReference type="NCBI Taxonomy" id="874455"/>
    <lineage>
        <taxon>Eukaryota</taxon>
        <taxon>Metazoa</taxon>
        <taxon>Ecdysozoa</taxon>
        <taxon>Arthropoda</taxon>
        <taxon>Hexapoda</taxon>
        <taxon>Insecta</taxon>
        <taxon>Pterygota</taxon>
        <taxon>Neoptera</taxon>
        <taxon>Endopterygota</taxon>
        <taxon>Lepidoptera</taxon>
        <taxon>Glossata</taxon>
        <taxon>Ditrysia</taxon>
        <taxon>Noctuoidea</taxon>
        <taxon>Erebidae</taxon>
        <taxon>Arctiinae</taxon>
        <taxon>Arctia</taxon>
    </lineage>
</organism>
<proteinExistence type="inferred from homology"/>
<dbReference type="Pfam" id="PF00106">
    <property type="entry name" value="adh_short"/>
    <property type="match status" value="1"/>
</dbReference>
<evidence type="ECO:0000256" key="2">
    <source>
        <dbReference type="ARBA" id="ARBA00023002"/>
    </source>
</evidence>
<dbReference type="OrthoDB" id="7418997at2759"/>
<evidence type="ECO:0000313" key="4">
    <source>
        <dbReference type="Proteomes" id="UP000494256"/>
    </source>
</evidence>
<keyword evidence="2" id="KW-0560">Oxidoreductase</keyword>
<evidence type="ECO:0000256" key="1">
    <source>
        <dbReference type="ARBA" id="ARBA00006484"/>
    </source>
</evidence>
<gene>
    <name evidence="3" type="ORF">APLA_LOCUS91</name>
</gene>
<sequence>MVTGSVSEIGKAIAILYAKKGADVVTVRLTEEKAIKTREILNQYGNRVLVIKTDVSKDEETQNAIEKMIVEFGKLDIVCDMYPVS</sequence>
<dbReference type="Proteomes" id="UP000494256">
    <property type="component" value="Unassembled WGS sequence"/>
</dbReference>
<reference evidence="3 4" key="1">
    <citation type="submission" date="2020-04" db="EMBL/GenBank/DDBJ databases">
        <authorList>
            <person name="Wallbank WR R."/>
            <person name="Pardo Diaz C."/>
            <person name="Kozak K."/>
            <person name="Martin S."/>
            <person name="Jiggins C."/>
            <person name="Moest M."/>
            <person name="Warren A I."/>
            <person name="Byers J.R.P. K."/>
            <person name="Montejo-Kovacevich G."/>
            <person name="Yen C E."/>
        </authorList>
    </citation>
    <scope>NUCLEOTIDE SEQUENCE [LARGE SCALE GENOMIC DNA]</scope>
</reference>
<name>A0A8S0YLT0_ARCPL</name>
<dbReference type="SUPFAM" id="SSF51735">
    <property type="entry name" value="NAD(P)-binding Rossmann-fold domains"/>
    <property type="match status" value="1"/>
</dbReference>
<dbReference type="PANTHER" id="PTHR43669">
    <property type="entry name" value="5-KETO-D-GLUCONATE 5-REDUCTASE"/>
    <property type="match status" value="1"/>
</dbReference>
<dbReference type="InterPro" id="IPR036291">
    <property type="entry name" value="NAD(P)-bd_dom_sf"/>
</dbReference>
<dbReference type="GO" id="GO:0016491">
    <property type="term" value="F:oxidoreductase activity"/>
    <property type="evidence" value="ECO:0007669"/>
    <property type="project" value="UniProtKB-KW"/>
</dbReference>
<accession>A0A8S0YLT0</accession>
<comment type="similarity">
    <text evidence="1">Belongs to the short-chain dehydrogenases/reductases (SDR) family.</text>
</comment>